<organism evidence="2 3">
    <name type="scientific">Amycolatopsis tucumanensis</name>
    <dbReference type="NCBI Taxonomy" id="401106"/>
    <lineage>
        <taxon>Bacteria</taxon>
        <taxon>Bacillati</taxon>
        <taxon>Actinomycetota</taxon>
        <taxon>Actinomycetes</taxon>
        <taxon>Pseudonocardiales</taxon>
        <taxon>Pseudonocardiaceae</taxon>
        <taxon>Amycolatopsis</taxon>
    </lineage>
</organism>
<dbReference type="InterPro" id="IPR000873">
    <property type="entry name" value="AMP-dep_synth/lig_dom"/>
</dbReference>
<dbReference type="InterPro" id="IPR036736">
    <property type="entry name" value="ACP-like_sf"/>
</dbReference>
<dbReference type="InterPro" id="IPR020845">
    <property type="entry name" value="AMP-binding_CS"/>
</dbReference>
<dbReference type="Gene3D" id="1.10.1200.10">
    <property type="entry name" value="ACP-like"/>
    <property type="match status" value="1"/>
</dbReference>
<dbReference type="SUPFAM" id="SSF56801">
    <property type="entry name" value="Acetyl-CoA synthetase-like"/>
    <property type="match status" value="1"/>
</dbReference>
<dbReference type="InterPro" id="IPR009081">
    <property type="entry name" value="PP-bd_ACP"/>
</dbReference>
<accession>A0ABP7J8Q1</accession>
<dbReference type="NCBIfam" id="TIGR01733">
    <property type="entry name" value="AA-adenyl-dom"/>
    <property type="match status" value="1"/>
</dbReference>
<comment type="caution">
    <text evidence="2">The sequence shown here is derived from an EMBL/GenBank/DDBJ whole genome shotgun (WGS) entry which is preliminary data.</text>
</comment>
<dbReference type="PROSITE" id="PS50075">
    <property type="entry name" value="CARRIER"/>
    <property type="match status" value="1"/>
</dbReference>
<keyword evidence="3" id="KW-1185">Reference proteome</keyword>
<dbReference type="CDD" id="cd05930">
    <property type="entry name" value="A_NRPS"/>
    <property type="match status" value="1"/>
</dbReference>
<evidence type="ECO:0000313" key="2">
    <source>
        <dbReference type="EMBL" id="GAA3837571.1"/>
    </source>
</evidence>
<feature type="domain" description="Carrier" evidence="1">
    <location>
        <begin position="627"/>
        <end position="707"/>
    </location>
</feature>
<dbReference type="InterPro" id="IPR045851">
    <property type="entry name" value="AMP-bd_C_sf"/>
</dbReference>
<dbReference type="Pfam" id="PF13193">
    <property type="entry name" value="AMP-binding_C"/>
    <property type="match status" value="1"/>
</dbReference>
<evidence type="ECO:0000259" key="1">
    <source>
        <dbReference type="PROSITE" id="PS50075"/>
    </source>
</evidence>
<dbReference type="PANTHER" id="PTHR45527">
    <property type="entry name" value="NONRIBOSOMAL PEPTIDE SYNTHETASE"/>
    <property type="match status" value="1"/>
</dbReference>
<dbReference type="SUPFAM" id="SSF47336">
    <property type="entry name" value="ACP-like"/>
    <property type="match status" value="1"/>
</dbReference>
<dbReference type="InterPro" id="IPR025110">
    <property type="entry name" value="AMP-bd_C"/>
</dbReference>
<sequence length="708" mass="73885">MARRATADAGSLAARDELRETPPLPVIRMLGALPAPVTRALYRGIDARFGQGKAYAGFQMSHLGRLDLADFGGAGFTARTIYSLPTWGICMIPMVTVVETGARTEVVLCGDDAHTAPARRFLDAIGDALVPPEAVLRGRDTSPEVYLVPRFAEVATASPDRVALSEPGREVTYAELFGLAGGVARQLTDRRIGRGDLVGVVAERSVAGVAALLGVLMAGAAYLPLDPGDPDERLRGILGDAGVRVLLAPRPHDQRPLGCATVVLDDVRPAPATPAAVTGEDLAYVIYTSGTSGEPKGVEVTHRNLAAYLGFALQEYEVDSATCFPLFTSLAFDLAVTTLLPLLAGGRVVLVPEAPNHVNLERVLTGSGVTALKITPSHLDLFHRLGIRPSGIRLAVVGGEALTGSLAAIARELFGPDCRIVNEYGPTEATVGCVVHTYDPAADTGATVPIGRPAGTTSVHLLDDQGAHVAAGETGEIHLAGAQVARGYRGRPGWSFTRLADGTRVYRTGDLARRLPNGELECLGRADAQLKILGHRVEPAEIEHALAPHPAVERAVVVARGQVLHAYLSASAEVSEKDLAAHAAEVLPPYAVPVSFVVLEEFPRTANGKVDLRALPGPSPVAAAVGEPVDEVLAAVLDIWARTLGLPAGTIAADSDFHRLGGTSVDLLAMIAAVDRELPGVALADHLAAIVAAPTPATVADLVRDAQG</sequence>
<dbReference type="Proteomes" id="UP001501624">
    <property type="component" value="Unassembled WGS sequence"/>
</dbReference>
<gene>
    <name evidence="2" type="ORF">GCM10022380_64640</name>
</gene>
<protein>
    <recommendedName>
        <fullName evidence="1">Carrier domain-containing protein</fullName>
    </recommendedName>
</protein>
<proteinExistence type="predicted"/>
<reference evidence="3" key="1">
    <citation type="journal article" date="2019" name="Int. J. Syst. Evol. Microbiol.">
        <title>The Global Catalogue of Microorganisms (GCM) 10K type strain sequencing project: providing services to taxonomists for standard genome sequencing and annotation.</title>
        <authorList>
            <consortium name="The Broad Institute Genomics Platform"/>
            <consortium name="The Broad Institute Genome Sequencing Center for Infectious Disease"/>
            <person name="Wu L."/>
            <person name="Ma J."/>
        </authorList>
    </citation>
    <scope>NUCLEOTIDE SEQUENCE [LARGE SCALE GENOMIC DNA]</scope>
    <source>
        <strain evidence="3">JCM 17017</strain>
    </source>
</reference>
<dbReference type="Gene3D" id="3.40.50.12780">
    <property type="entry name" value="N-terminal domain of ligase-like"/>
    <property type="match status" value="1"/>
</dbReference>
<dbReference type="Gene3D" id="3.30.300.30">
    <property type="match status" value="1"/>
</dbReference>
<dbReference type="PANTHER" id="PTHR45527:SF1">
    <property type="entry name" value="FATTY ACID SYNTHASE"/>
    <property type="match status" value="1"/>
</dbReference>
<evidence type="ECO:0000313" key="3">
    <source>
        <dbReference type="Proteomes" id="UP001501624"/>
    </source>
</evidence>
<dbReference type="Pfam" id="PF00550">
    <property type="entry name" value="PP-binding"/>
    <property type="match status" value="1"/>
</dbReference>
<dbReference type="InterPro" id="IPR042099">
    <property type="entry name" value="ANL_N_sf"/>
</dbReference>
<name>A0ABP7J8Q1_9PSEU</name>
<dbReference type="InterPro" id="IPR010071">
    <property type="entry name" value="AA_adenyl_dom"/>
</dbReference>
<dbReference type="EMBL" id="BAABCM010000011">
    <property type="protein sequence ID" value="GAA3837571.1"/>
    <property type="molecule type" value="Genomic_DNA"/>
</dbReference>
<dbReference type="Pfam" id="PF00501">
    <property type="entry name" value="AMP-binding"/>
    <property type="match status" value="1"/>
</dbReference>
<dbReference type="PROSITE" id="PS00455">
    <property type="entry name" value="AMP_BINDING"/>
    <property type="match status" value="1"/>
</dbReference>
<dbReference type="RefSeq" id="WP_237335488.1">
    <property type="nucleotide sequence ID" value="NZ_BAABCM010000011.1"/>
</dbReference>